<reference evidence="5" key="1">
    <citation type="submission" date="2023-07" db="EMBL/GenBank/DDBJ databases">
        <title>30 novel species of actinomycetes from the DSMZ collection.</title>
        <authorList>
            <person name="Nouioui I."/>
        </authorList>
    </citation>
    <scope>NUCLEOTIDE SEQUENCE [LARGE SCALE GENOMIC DNA]</scope>
    <source>
        <strain evidence="5">DSM 41982</strain>
    </source>
</reference>
<protein>
    <submittedName>
        <fullName evidence="4">Class I SAM-dependent methyltransferase</fullName>
        <ecNumber evidence="4">2.1.-.-</ecNumber>
    </submittedName>
</protein>
<dbReference type="GO" id="GO:0008168">
    <property type="term" value="F:methyltransferase activity"/>
    <property type="evidence" value="ECO:0007669"/>
    <property type="project" value="UniProtKB-KW"/>
</dbReference>
<dbReference type="PANTHER" id="PTHR43861:SF1">
    <property type="entry name" value="TRANS-ACONITATE 2-METHYLTRANSFERASE"/>
    <property type="match status" value="1"/>
</dbReference>
<dbReference type="CDD" id="cd02440">
    <property type="entry name" value="AdoMet_MTases"/>
    <property type="match status" value="1"/>
</dbReference>
<keyword evidence="1 4" id="KW-0489">Methyltransferase</keyword>
<dbReference type="Proteomes" id="UP001183607">
    <property type="component" value="Unassembled WGS sequence"/>
</dbReference>
<evidence type="ECO:0000259" key="3">
    <source>
        <dbReference type="Pfam" id="PF13649"/>
    </source>
</evidence>
<dbReference type="SUPFAM" id="SSF53335">
    <property type="entry name" value="S-adenosyl-L-methionine-dependent methyltransferases"/>
    <property type="match status" value="1"/>
</dbReference>
<dbReference type="InterPro" id="IPR041698">
    <property type="entry name" value="Methyltransf_25"/>
</dbReference>
<dbReference type="EMBL" id="JAVRER010000029">
    <property type="protein sequence ID" value="MDT0417558.1"/>
    <property type="molecule type" value="Genomic_DNA"/>
</dbReference>
<proteinExistence type="predicted"/>
<accession>A0ABD5E874</accession>
<dbReference type="GO" id="GO:0017000">
    <property type="term" value="P:antibiotic biosynthetic process"/>
    <property type="evidence" value="ECO:0007669"/>
    <property type="project" value="UniProtKB-ARBA"/>
</dbReference>
<dbReference type="RefSeq" id="WP_175417887.1">
    <property type="nucleotide sequence ID" value="NZ_JAVRER010000029.1"/>
</dbReference>
<evidence type="ECO:0000313" key="4">
    <source>
        <dbReference type="EMBL" id="MDT0417558.1"/>
    </source>
</evidence>
<dbReference type="EC" id="2.1.-.-" evidence="4"/>
<evidence type="ECO:0000313" key="5">
    <source>
        <dbReference type="Proteomes" id="UP001183607"/>
    </source>
</evidence>
<evidence type="ECO:0000256" key="2">
    <source>
        <dbReference type="ARBA" id="ARBA00022679"/>
    </source>
</evidence>
<evidence type="ECO:0000256" key="1">
    <source>
        <dbReference type="ARBA" id="ARBA00022603"/>
    </source>
</evidence>
<sequence>MGLSLPTAERWVDRWERQQQRYAVDREERFTVVTDVVEHVTEGQARPYVVDLGCGPGSLPARLGARLPHARIVAVDMDPLLLELARTRHPRAARYVQAVIGEEGWIGRLGLSGPVDAVVSTTALHYLPEEDLRRAYADLTRVLRPGGVLVNADHLGCGSAALAGIAEHVGARRARRAGALDSEDWESWWAAAADDPELGELCARREPSRFGGTSGLSLGTHVELLRAAGFAHAGPVWQVGTSHVLVAVLPESPGNSAPHAGAGAREFCTLHNAE</sequence>
<keyword evidence="2 4" id="KW-0808">Transferase</keyword>
<dbReference type="InterPro" id="IPR029063">
    <property type="entry name" value="SAM-dependent_MTases_sf"/>
</dbReference>
<dbReference type="Gene3D" id="3.40.50.150">
    <property type="entry name" value="Vaccinia Virus protein VP39"/>
    <property type="match status" value="1"/>
</dbReference>
<dbReference type="GO" id="GO:0032259">
    <property type="term" value="P:methylation"/>
    <property type="evidence" value="ECO:0007669"/>
    <property type="project" value="UniProtKB-KW"/>
</dbReference>
<organism evidence="4 5">
    <name type="scientific">Streptomyces evansiae</name>
    <dbReference type="NCBI Taxonomy" id="3075535"/>
    <lineage>
        <taxon>Bacteria</taxon>
        <taxon>Bacillati</taxon>
        <taxon>Actinomycetota</taxon>
        <taxon>Actinomycetes</taxon>
        <taxon>Kitasatosporales</taxon>
        <taxon>Streptomycetaceae</taxon>
        <taxon>Streptomyces</taxon>
    </lineage>
</organism>
<dbReference type="AlphaFoldDB" id="A0ABD5E874"/>
<comment type="caution">
    <text evidence="4">The sequence shown here is derived from an EMBL/GenBank/DDBJ whole genome shotgun (WGS) entry which is preliminary data.</text>
</comment>
<name>A0ABD5E874_9ACTN</name>
<gene>
    <name evidence="4" type="ORF">RM574_18905</name>
</gene>
<dbReference type="PANTHER" id="PTHR43861">
    <property type="entry name" value="TRANS-ACONITATE 2-METHYLTRANSFERASE-RELATED"/>
    <property type="match status" value="1"/>
</dbReference>
<dbReference type="Pfam" id="PF13649">
    <property type="entry name" value="Methyltransf_25"/>
    <property type="match status" value="1"/>
</dbReference>
<feature type="domain" description="Methyltransferase" evidence="3">
    <location>
        <begin position="49"/>
        <end position="147"/>
    </location>
</feature>